<dbReference type="InterPro" id="IPR016152">
    <property type="entry name" value="PTrfase/Anion_transptr"/>
</dbReference>
<dbReference type="RefSeq" id="WP_034884671.1">
    <property type="nucleotide sequence ID" value="NZ_QGLR01000012.1"/>
</dbReference>
<dbReference type="EMBL" id="QGLR01000012">
    <property type="protein sequence ID" value="PXZ06403.1"/>
    <property type="molecule type" value="Genomic_DNA"/>
</dbReference>
<dbReference type="InterPro" id="IPR051541">
    <property type="entry name" value="PTS_SugarTrans_NitroReg"/>
</dbReference>
<dbReference type="PANTHER" id="PTHR47738:SF3">
    <property type="entry name" value="PHOSPHOTRANSFERASE SYSTEM MANNITOL_FRUCTOSE-SPECIFIC IIA DOMAIN CONTAINING PROTEIN"/>
    <property type="match status" value="1"/>
</dbReference>
<dbReference type="PANTHER" id="PTHR47738">
    <property type="entry name" value="PTS SYSTEM FRUCTOSE-LIKE EIIA COMPONENT-RELATED"/>
    <property type="match status" value="1"/>
</dbReference>
<dbReference type="InterPro" id="IPR002178">
    <property type="entry name" value="PTS_EIIA_type-2_dom"/>
</dbReference>
<proteinExistence type="predicted"/>
<dbReference type="OrthoDB" id="3192919at2"/>
<gene>
    <name evidence="2" type="ORF">DKK70_10575</name>
</gene>
<comment type="caution">
    <text evidence="2">The sequence shown here is derived from an EMBL/GenBank/DDBJ whole genome shotgun (WGS) entry which is preliminary data.</text>
</comment>
<evidence type="ECO:0000259" key="1">
    <source>
        <dbReference type="PROSITE" id="PS51094"/>
    </source>
</evidence>
<dbReference type="PROSITE" id="PS51094">
    <property type="entry name" value="PTS_EIIA_TYPE_2"/>
    <property type="match status" value="1"/>
</dbReference>
<dbReference type="Pfam" id="PF00359">
    <property type="entry name" value="PTS_EIIA_2"/>
    <property type="match status" value="1"/>
</dbReference>
<dbReference type="CDD" id="cd00211">
    <property type="entry name" value="PTS_IIA_fru"/>
    <property type="match status" value="1"/>
</dbReference>
<organism evidence="2 3">
    <name type="scientific">Gilliamella apicola</name>
    <dbReference type="NCBI Taxonomy" id="1196095"/>
    <lineage>
        <taxon>Bacteria</taxon>
        <taxon>Pseudomonadati</taxon>
        <taxon>Pseudomonadota</taxon>
        <taxon>Gammaproteobacteria</taxon>
        <taxon>Orbales</taxon>
        <taxon>Orbaceae</taxon>
        <taxon>Gilliamella</taxon>
    </lineage>
</organism>
<dbReference type="AlphaFoldDB" id="A0A2V4E1J3"/>
<dbReference type="Proteomes" id="UP000247932">
    <property type="component" value="Unassembled WGS sequence"/>
</dbReference>
<protein>
    <submittedName>
        <fullName evidence="2">PTS fructose transporter subunit IIA</fullName>
    </submittedName>
</protein>
<keyword evidence="3" id="KW-1185">Reference proteome</keyword>
<name>A0A2V4E1J3_9GAMM</name>
<dbReference type="SUPFAM" id="SSF55804">
    <property type="entry name" value="Phoshotransferase/anion transport protein"/>
    <property type="match status" value="1"/>
</dbReference>
<feature type="domain" description="PTS EIIA type-2" evidence="1">
    <location>
        <begin position="5"/>
        <end position="152"/>
    </location>
</feature>
<accession>A0A2V4E1J3</accession>
<reference evidence="2 3" key="1">
    <citation type="submission" date="2018-05" db="EMBL/GenBank/DDBJ databases">
        <title>Reference genomes for bee gut microbiota database.</title>
        <authorList>
            <person name="Ellegaard K.M."/>
        </authorList>
    </citation>
    <scope>NUCLEOTIDE SEQUENCE [LARGE SCALE GENOMIC DNA]</scope>
    <source>
        <strain evidence="2 3">ESL0182</strain>
    </source>
</reference>
<evidence type="ECO:0000313" key="3">
    <source>
        <dbReference type="Proteomes" id="UP000247932"/>
    </source>
</evidence>
<dbReference type="Gene3D" id="3.40.930.10">
    <property type="entry name" value="Mannitol-specific EII, Chain A"/>
    <property type="match status" value="1"/>
</dbReference>
<sequence>MYLIDFLKEKMIWLDSYCRDTSELFQMVANQALQLDLVTNAFLSKINERESCFPTGIQLNGYGVAIPHTDPDCIKEQFIGIIIPQKTIQFKSMENENQMVNAKLIFVLGLNKPHCQLAVLQQIMRTIQNKNYVNQLIKAKSHNEITQIIQDISLDNK</sequence>
<evidence type="ECO:0000313" key="2">
    <source>
        <dbReference type="EMBL" id="PXZ06403.1"/>
    </source>
</evidence>